<protein>
    <submittedName>
        <fullName evidence="1">Uncharacterized protein</fullName>
    </submittedName>
</protein>
<evidence type="ECO:0000313" key="2">
    <source>
        <dbReference type="Proteomes" id="UP000269199"/>
    </source>
</evidence>
<evidence type="ECO:0000313" key="1">
    <source>
        <dbReference type="EMBL" id="AYR24611.1"/>
    </source>
</evidence>
<dbReference type="Proteomes" id="UP000269199">
    <property type="component" value="Chromosome"/>
</dbReference>
<dbReference type="EMBL" id="CP024996">
    <property type="protein sequence ID" value="AYR24611.1"/>
    <property type="molecule type" value="Genomic_DNA"/>
</dbReference>
<proteinExistence type="predicted"/>
<reference evidence="1 2" key="1">
    <citation type="submission" date="2017-11" db="EMBL/GenBank/DDBJ databases">
        <title>Complete genome sequence of Herbaspirillum rubrisubalbicans DSM 11543.</title>
        <authorList>
            <person name="Chen M."/>
            <person name="An Q."/>
        </authorList>
    </citation>
    <scope>NUCLEOTIDE SEQUENCE [LARGE SCALE GENOMIC DNA]</scope>
    <source>
        <strain evidence="1 2">DSM 11543</strain>
    </source>
</reference>
<gene>
    <name evidence="1" type="ORF">RC54_12605</name>
</gene>
<dbReference type="AlphaFoldDB" id="A0AAD0U984"/>
<accession>A0AAD0U984</accession>
<name>A0AAD0U984_9BURK</name>
<sequence length="61" mass="7011">MSVFPLFERIPSFVGQARYFVSLLWLLHVARYDDVIFQRLSTVCDDADELLQGRHLAAARG</sequence>
<organism evidence="1 2">
    <name type="scientific">Herbaspirillum rubrisubalbicans</name>
    <dbReference type="NCBI Taxonomy" id="80842"/>
    <lineage>
        <taxon>Bacteria</taxon>
        <taxon>Pseudomonadati</taxon>
        <taxon>Pseudomonadota</taxon>
        <taxon>Betaproteobacteria</taxon>
        <taxon>Burkholderiales</taxon>
        <taxon>Oxalobacteraceae</taxon>
        <taxon>Herbaspirillum</taxon>
    </lineage>
</organism>